<dbReference type="RefSeq" id="XP_012943276.1">
    <property type="nucleotide sequence ID" value="XM_013087822.1"/>
</dbReference>
<feature type="compositionally biased region" description="Acidic residues" evidence="1">
    <location>
        <begin position="100"/>
        <end position="110"/>
    </location>
</feature>
<feature type="region of interest" description="Disordered" evidence="1">
    <location>
        <begin position="180"/>
        <end position="324"/>
    </location>
</feature>
<name>A0ABM1A9A7_APLCA</name>
<dbReference type="GeneID" id="101856689"/>
<feature type="compositionally biased region" description="Basic residues" evidence="1">
    <location>
        <begin position="121"/>
        <end position="130"/>
    </location>
</feature>
<evidence type="ECO:0000313" key="2">
    <source>
        <dbReference type="Proteomes" id="UP000694888"/>
    </source>
</evidence>
<feature type="compositionally biased region" description="Basic residues" evidence="1">
    <location>
        <begin position="64"/>
        <end position="85"/>
    </location>
</feature>
<feature type="compositionally biased region" description="Basic residues" evidence="1">
    <location>
        <begin position="183"/>
        <end position="200"/>
    </location>
</feature>
<dbReference type="GO" id="GO:0016874">
    <property type="term" value="F:ligase activity"/>
    <property type="evidence" value="ECO:0007669"/>
    <property type="project" value="UniProtKB-KW"/>
</dbReference>
<evidence type="ECO:0000256" key="1">
    <source>
        <dbReference type="SAM" id="MobiDB-lite"/>
    </source>
</evidence>
<feature type="compositionally biased region" description="Basic and acidic residues" evidence="1">
    <location>
        <begin position="234"/>
        <end position="261"/>
    </location>
</feature>
<feature type="region of interest" description="Disordered" evidence="1">
    <location>
        <begin position="49"/>
        <end position="135"/>
    </location>
</feature>
<feature type="compositionally biased region" description="Polar residues" evidence="1">
    <location>
        <begin position="1"/>
        <end position="11"/>
    </location>
</feature>
<gene>
    <name evidence="3" type="primary">LOC101856689</name>
</gene>
<keyword evidence="3" id="KW-0436">Ligase</keyword>
<feature type="non-terminal residue" evidence="3">
    <location>
        <position position="324"/>
    </location>
</feature>
<protein>
    <submittedName>
        <fullName evidence="3">DNA ligase 1</fullName>
    </submittedName>
</protein>
<dbReference type="Proteomes" id="UP000694888">
    <property type="component" value="Unplaced"/>
</dbReference>
<sequence length="324" mass="36233">MSLDQTTSSPKTHLPLPPQVTQASPKNCGDVEQNIQALLSPTGHEILSVMGLEGSDDSDDSPKRKMLRARKRSSRLKKTKRKSNLPRKSGMLLKARTVEDSSEESEDDEATLSVGKADNLKKRKQSKATKKSLAVNVDHGKKTSIARGKIKTERSSVFTNKANVETAAAKPVAIVVSPALTGKMHKEKPSAPRKKSKAHVKPLNIPPVVFTLVESDGENIEEKTMESVGPEVGDTEKEKVDEQKRRDSSMQDKGQSLKHEETEDEKEELEEGEEVKEKEEKEKEVEEEEGKEEKEKEVEEEEGKEEKEKEVEEEEGKEEKEKEV</sequence>
<keyword evidence="2" id="KW-1185">Reference proteome</keyword>
<feature type="region of interest" description="Disordered" evidence="1">
    <location>
        <begin position="1"/>
        <end position="27"/>
    </location>
</feature>
<feature type="compositionally biased region" description="Acidic residues" evidence="1">
    <location>
        <begin position="262"/>
        <end position="274"/>
    </location>
</feature>
<accession>A0ABM1A9A7</accession>
<organism evidence="2 3">
    <name type="scientific">Aplysia californica</name>
    <name type="common">California sea hare</name>
    <dbReference type="NCBI Taxonomy" id="6500"/>
    <lineage>
        <taxon>Eukaryota</taxon>
        <taxon>Metazoa</taxon>
        <taxon>Spiralia</taxon>
        <taxon>Lophotrochozoa</taxon>
        <taxon>Mollusca</taxon>
        <taxon>Gastropoda</taxon>
        <taxon>Heterobranchia</taxon>
        <taxon>Euthyneura</taxon>
        <taxon>Tectipleura</taxon>
        <taxon>Aplysiida</taxon>
        <taxon>Aplysioidea</taxon>
        <taxon>Aplysiidae</taxon>
        <taxon>Aplysia</taxon>
    </lineage>
</organism>
<evidence type="ECO:0000313" key="3">
    <source>
        <dbReference type="RefSeq" id="XP_012943276.1"/>
    </source>
</evidence>
<feature type="compositionally biased region" description="Basic and acidic residues" evidence="1">
    <location>
        <begin position="275"/>
        <end position="284"/>
    </location>
</feature>
<reference evidence="3" key="1">
    <citation type="submission" date="2025-08" db="UniProtKB">
        <authorList>
            <consortium name="RefSeq"/>
        </authorList>
    </citation>
    <scope>IDENTIFICATION</scope>
</reference>
<proteinExistence type="predicted"/>